<protein>
    <submittedName>
        <fullName evidence="1">Uncharacterized protein</fullName>
    </submittedName>
</protein>
<name>B1NLD7_HELAM</name>
<feature type="non-terminal residue" evidence="1">
    <location>
        <position position="1"/>
    </location>
</feature>
<dbReference type="AlphaFoldDB" id="B1NLD7"/>
<dbReference type="OrthoDB" id="7771330at2759"/>
<organism evidence="1">
    <name type="scientific">Helicoverpa armigera</name>
    <name type="common">Cotton bollworm</name>
    <name type="synonym">Heliothis armigera</name>
    <dbReference type="NCBI Taxonomy" id="29058"/>
    <lineage>
        <taxon>Eukaryota</taxon>
        <taxon>Metazoa</taxon>
        <taxon>Ecdysozoa</taxon>
        <taxon>Arthropoda</taxon>
        <taxon>Hexapoda</taxon>
        <taxon>Insecta</taxon>
        <taxon>Pterygota</taxon>
        <taxon>Neoptera</taxon>
        <taxon>Endopterygota</taxon>
        <taxon>Lepidoptera</taxon>
        <taxon>Glossata</taxon>
        <taxon>Ditrysia</taxon>
        <taxon>Noctuoidea</taxon>
        <taxon>Noctuidae</taxon>
        <taxon>Heliothinae</taxon>
        <taxon>Helicoverpa</taxon>
    </lineage>
</organism>
<proteinExistence type="evidence at transcript level"/>
<reference evidence="1" key="1">
    <citation type="journal article" date="2008" name="J. Proteome Res.">
        <title>Mapping the larval midgut lumen proteome of Helicoverpa armigera, a generalist herbivorous insect.</title>
        <authorList>
            <person name="Pauchet Y."/>
            <person name="Muck A."/>
            <person name="Svatos A."/>
            <person name="Heckel D.G."/>
            <person name="Preiss S."/>
        </authorList>
    </citation>
    <scope>NUCLEOTIDE SEQUENCE</scope>
    <source>
        <strain evidence="1">Toowoomba</strain>
    </source>
</reference>
<evidence type="ECO:0000313" key="1">
    <source>
        <dbReference type="EMBL" id="ABU98617.1"/>
    </source>
</evidence>
<dbReference type="EMBL" id="EF600052">
    <property type="protein sequence ID" value="ABU98617.1"/>
    <property type="molecule type" value="mRNA"/>
</dbReference>
<sequence length="267" mass="29904">VRSSSFVEMPLTIWEAIAKNWVQKTGPTLPSGYENLVLYGPADDNTLNLYYDDNYQIAAFQIGLDKEQISDSVYDFENQGFASWTTTLSNGTSRDYWTIRAYFSTADYLATDATTRNSSRNTETLIQGGSMVVTGFNGELYTISSDPTVLADTSVSGFTEQACMIYMGHHFYYNMTTSLECAEGRLFPWFPLSYNGVVMGIGFNFIGKYDVRPDNFNYFESPGVAAVKIIVPKGPQCFYELAENPGVVTMHVYFIETPRQALCVFEG</sequence>
<accession>B1NLD7</accession>